<proteinExistence type="predicted"/>
<evidence type="ECO:0000313" key="1">
    <source>
        <dbReference type="EMBL" id="ACV03434.1"/>
    </source>
</evidence>
<dbReference type="RefSeq" id="WP_012806031.1">
    <property type="nucleotide sequence ID" value="NC_013177.1"/>
</dbReference>
<sequence>MKKALAVVVLFLILLTPAVSAWSLSDLLKGSASHALELFRREVMPIDGYEKLKTGEGFVIKGEHFWNPDYYVRLKGARLYWSYLIPTDVDVSIEVWKIYFGIFAFPVENSRYSDIWWKKAQVGDGWVGAFFVWDFSWRPGHGWRNASTAYIAYNLPSAKDMRIDNTTKTLANVTILQNGTLQLLFTDNTTALVSFEEFENLTRKGLEAQNWTFRHLVGPLYLVKKDGGD</sequence>
<dbReference type="EMBL" id="GQ254849">
    <property type="protein sequence ID" value="ACV03434.1"/>
    <property type="molecule type" value="Genomic_DNA"/>
</dbReference>
<dbReference type="AlphaFoldDB" id="C8BNC7"/>
<organism evidence="1">
    <name type="scientific">Thermococcus sp. AMT11</name>
    <dbReference type="NCBI Taxonomy" id="563043"/>
    <lineage>
        <taxon>Archaea</taxon>
        <taxon>Methanobacteriati</taxon>
        <taxon>Methanobacteriota</taxon>
        <taxon>Thermococci</taxon>
        <taxon>Thermococcales</taxon>
        <taxon>Thermococcaceae</taxon>
        <taxon>Thermococcus</taxon>
    </lineage>
</organism>
<protein>
    <submittedName>
        <fullName evidence="1">Uncharacterized protein</fullName>
    </submittedName>
</protein>
<keyword evidence="1" id="KW-0614">Plasmid</keyword>
<geneLocation type="plasmid" evidence="1">
    <name>pAMT11</name>
</geneLocation>
<name>C8BNC7_9EURY</name>
<reference evidence="1" key="1">
    <citation type="journal article" date="2011" name="Res. Microbiol.">
        <title>pAMT11, a novel plasmid isolated from a Thermococcus sp. strain closely related to the virus-like integrated element TKV1 of the Thermococcus kodakaraensis genome.</title>
        <authorList>
            <person name="Gonnet M."/>
            <person name="Erauso G."/>
            <person name="Prieur D."/>
            <person name="Le Romancer M."/>
        </authorList>
    </citation>
    <scope>NUCLEOTIDE SEQUENCE</scope>
    <source>
        <strain evidence="1">AMT11</strain>
        <plasmid evidence="1">pAMT11</plasmid>
    </source>
</reference>
<accession>C8BNC7</accession>